<evidence type="ECO:0000313" key="3">
    <source>
        <dbReference type="Proteomes" id="UP000026962"/>
    </source>
</evidence>
<reference evidence="2" key="1">
    <citation type="submission" date="2015-04" db="UniProtKB">
        <authorList>
            <consortium name="EnsemblPlants"/>
        </authorList>
    </citation>
    <scope>IDENTIFICATION</scope>
</reference>
<reference evidence="2" key="2">
    <citation type="submission" date="2018-05" db="EMBL/GenBank/DDBJ databases">
        <title>OpunRS2 (Oryza punctata Reference Sequence Version 2).</title>
        <authorList>
            <person name="Zhang J."/>
            <person name="Kudrna D."/>
            <person name="Lee S."/>
            <person name="Talag J."/>
            <person name="Welchert J."/>
            <person name="Wing R.A."/>
        </authorList>
    </citation>
    <scope>NUCLEOTIDE SEQUENCE [LARGE SCALE GENOMIC DNA]</scope>
</reference>
<dbReference type="AlphaFoldDB" id="A0A0E0KZW7"/>
<dbReference type="HOGENOM" id="CLU_2908079_0_0_1"/>
<proteinExistence type="predicted"/>
<dbReference type="Proteomes" id="UP000026962">
    <property type="component" value="Chromosome 5"/>
</dbReference>
<name>A0A0E0KZW7_ORYPU</name>
<protein>
    <submittedName>
        <fullName evidence="2">Uncharacterized protein</fullName>
    </submittedName>
</protein>
<sequence>MLPPRRYREEGDAAKERTAPVGERAPLARGGRRARALLVGRRVLPTGGGHRARTLLAAVGCG</sequence>
<feature type="region of interest" description="Disordered" evidence="1">
    <location>
        <begin position="1"/>
        <end position="30"/>
    </location>
</feature>
<dbReference type="Gramene" id="OPUNC05G07090.1">
    <property type="protein sequence ID" value="OPUNC05G07090.1"/>
    <property type="gene ID" value="OPUNC05G07090"/>
</dbReference>
<evidence type="ECO:0000313" key="2">
    <source>
        <dbReference type="EnsemblPlants" id="OPUNC05G07090.1"/>
    </source>
</evidence>
<accession>A0A0E0KZW7</accession>
<dbReference type="EnsemblPlants" id="OPUNC05G07090.1">
    <property type="protein sequence ID" value="OPUNC05G07090.1"/>
    <property type="gene ID" value="OPUNC05G07090"/>
</dbReference>
<evidence type="ECO:0000256" key="1">
    <source>
        <dbReference type="SAM" id="MobiDB-lite"/>
    </source>
</evidence>
<organism evidence="2">
    <name type="scientific">Oryza punctata</name>
    <name type="common">Red rice</name>
    <dbReference type="NCBI Taxonomy" id="4537"/>
    <lineage>
        <taxon>Eukaryota</taxon>
        <taxon>Viridiplantae</taxon>
        <taxon>Streptophyta</taxon>
        <taxon>Embryophyta</taxon>
        <taxon>Tracheophyta</taxon>
        <taxon>Spermatophyta</taxon>
        <taxon>Magnoliopsida</taxon>
        <taxon>Liliopsida</taxon>
        <taxon>Poales</taxon>
        <taxon>Poaceae</taxon>
        <taxon>BOP clade</taxon>
        <taxon>Oryzoideae</taxon>
        <taxon>Oryzeae</taxon>
        <taxon>Oryzinae</taxon>
        <taxon>Oryza</taxon>
    </lineage>
</organism>
<feature type="compositionally biased region" description="Basic and acidic residues" evidence="1">
    <location>
        <begin position="1"/>
        <end position="18"/>
    </location>
</feature>
<keyword evidence="3" id="KW-1185">Reference proteome</keyword>